<protein>
    <submittedName>
        <fullName evidence="1">Uncharacterized protein</fullName>
    </submittedName>
</protein>
<reference evidence="1 2" key="1">
    <citation type="submission" date="2017-10" db="EMBL/GenBank/DDBJ databases">
        <title>Draft genome of Longimonas halophila.</title>
        <authorList>
            <person name="Goh K.M."/>
            <person name="Shamsir M.S."/>
            <person name="Lim S.W."/>
        </authorList>
    </citation>
    <scope>NUCLEOTIDE SEQUENCE [LARGE SCALE GENOMIC DNA]</scope>
    <source>
        <strain evidence="1 2">KCTC 42399</strain>
    </source>
</reference>
<proteinExistence type="predicted"/>
<comment type="caution">
    <text evidence="1">The sequence shown here is derived from an EMBL/GenBank/DDBJ whole genome shotgun (WGS) entry which is preliminary data.</text>
</comment>
<gene>
    <name evidence="1" type="ORF">CRI93_14895</name>
</gene>
<dbReference type="EMBL" id="PDEP01000025">
    <property type="protein sequence ID" value="PEN04625.1"/>
    <property type="molecule type" value="Genomic_DNA"/>
</dbReference>
<name>A0A2H3P3G1_9BACT</name>
<evidence type="ECO:0000313" key="1">
    <source>
        <dbReference type="EMBL" id="PEN04625.1"/>
    </source>
</evidence>
<organism evidence="1 2">
    <name type="scientific">Longimonas halophila</name>
    <dbReference type="NCBI Taxonomy" id="1469170"/>
    <lineage>
        <taxon>Bacteria</taxon>
        <taxon>Pseudomonadati</taxon>
        <taxon>Rhodothermota</taxon>
        <taxon>Rhodothermia</taxon>
        <taxon>Rhodothermales</taxon>
        <taxon>Salisaetaceae</taxon>
        <taxon>Longimonas</taxon>
    </lineage>
</organism>
<keyword evidence="2" id="KW-1185">Reference proteome</keyword>
<evidence type="ECO:0000313" key="2">
    <source>
        <dbReference type="Proteomes" id="UP000221024"/>
    </source>
</evidence>
<dbReference type="Proteomes" id="UP000221024">
    <property type="component" value="Unassembled WGS sequence"/>
</dbReference>
<accession>A0A2H3P3G1</accession>
<dbReference type="AlphaFoldDB" id="A0A2H3P3G1"/>
<sequence>MATPDLIEELKSARSKVNRAEDALNLYVDYLKATESAHADLIESTQYDLLSALDSVARIERELNEDS</sequence>
<dbReference type="RefSeq" id="WP_098063506.1">
    <property type="nucleotide sequence ID" value="NZ_PDEP01000025.1"/>
</dbReference>